<name>A0ABQ8C1W2_BRANA</name>
<accession>A0ABQ8C1W2</accession>
<gene>
    <name evidence="2" type="ORF">HID58_034366</name>
</gene>
<reference evidence="2 3" key="1">
    <citation type="submission" date="2021-05" db="EMBL/GenBank/DDBJ databases">
        <title>Genome Assembly of Synthetic Allotetraploid Brassica napus Reveals Homoeologous Exchanges between Subgenomes.</title>
        <authorList>
            <person name="Davis J.T."/>
        </authorList>
    </citation>
    <scope>NUCLEOTIDE SEQUENCE [LARGE SCALE GENOMIC DNA]</scope>
    <source>
        <strain evidence="3">cv. Da-Ae</strain>
        <tissue evidence="2">Seedling</tissue>
    </source>
</reference>
<feature type="non-terminal residue" evidence="2">
    <location>
        <position position="87"/>
    </location>
</feature>
<dbReference type="Pfam" id="PF13456">
    <property type="entry name" value="RVT_3"/>
    <property type="match status" value="1"/>
</dbReference>
<sequence length="87" mass="10028">TDKRLHRAGKGMVLTNEDGMMTYVIESSPPPPPPPLHAEFQTLLWAMKSSIQFDHCTMNFKTDCLQLVKLFEEDEKDNWPSMLAEFD</sequence>
<feature type="non-terminal residue" evidence="2">
    <location>
        <position position="1"/>
    </location>
</feature>
<organism evidence="2 3">
    <name type="scientific">Brassica napus</name>
    <name type="common">Rape</name>
    <dbReference type="NCBI Taxonomy" id="3708"/>
    <lineage>
        <taxon>Eukaryota</taxon>
        <taxon>Viridiplantae</taxon>
        <taxon>Streptophyta</taxon>
        <taxon>Embryophyta</taxon>
        <taxon>Tracheophyta</taxon>
        <taxon>Spermatophyta</taxon>
        <taxon>Magnoliopsida</taxon>
        <taxon>eudicotyledons</taxon>
        <taxon>Gunneridae</taxon>
        <taxon>Pentapetalae</taxon>
        <taxon>rosids</taxon>
        <taxon>malvids</taxon>
        <taxon>Brassicales</taxon>
        <taxon>Brassicaceae</taxon>
        <taxon>Brassiceae</taxon>
        <taxon>Brassica</taxon>
    </lineage>
</organism>
<feature type="domain" description="RNase H type-1" evidence="1">
    <location>
        <begin position="6"/>
        <end position="77"/>
    </location>
</feature>
<comment type="caution">
    <text evidence="2">The sequence shown here is derived from an EMBL/GenBank/DDBJ whole genome shotgun (WGS) entry which is preliminary data.</text>
</comment>
<proteinExistence type="predicted"/>
<keyword evidence="3" id="KW-1185">Reference proteome</keyword>
<dbReference type="InterPro" id="IPR002156">
    <property type="entry name" value="RNaseH_domain"/>
</dbReference>
<dbReference type="Proteomes" id="UP000824890">
    <property type="component" value="Unassembled WGS sequence"/>
</dbReference>
<dbReference type="EMBL" id="JAGKQM010000009">
    <property type="protein sequence ID" value="KAH0911045.1"/>
    <property type="molecule type" value="Genomic_DNA"/>
</dbReference>
<evidence type="ECO:0000313" key="3">
    <source>
        <dbReference type="Proteomes" id="UP000824890"/>
    </source>
</evidence>
<protein>
    <recommendedName>
        <fullName evidence="1">RNase H type-1 domain-containing protein</fullName>
    </recommendedName>
</protein>
<evidence type="ECO:0000259" key="1">
    <source>
        <dbReference type="Pfam" id="PF13456"/>
    </source>
</evidence>
<evidence type="ECO:0000313" key="2">
    <source>
        <dbReference type="EMBL" id="KAH0911045.1"/>
    </source>
</evidence>